<reference evidence="1 2" key="1">
    <citation type="submission" date="2019-04" db="EMBL/GenBank/DDBJ databases">
        <authorList>
            <person name="Yang Y."/>
            <person name="Wei D."/>
        </authorList>
    </citation>
    <scope>NUCLEOTIDE SEQUENCE [LARGE SCALE GENOMIC DNA]</scope>
    <source>
        <strain evidence="1 2">L-1-4w-11</strain>
    </source>
</reference>
<dbReference type="EMBL" id="SWKR01000002">
    <property type="protein sequence ID" value="TKD51655.1"/>
    <property type="molecule type" value="Genomic_DNA"/>
</dbReference>
<evidence type="ECO:0000313" key="1">
    <source>
        <dbReference type="EMBL" id="TKD51655.1"/>
    </source>
</evidence>
<proteinExistence type="predicted"/>
<protein>
    <submittedName>
        <fullName evidence="1">Phage tail assembly chaperone</fullName>
    </submittedName>
</protein>
<keyword evidence="2" id="KW-1185">Reference proteome</keyword>
<dbReference type="Pfam" id="PF09550">
    <property type="entry name" value="Phage_TAC_6"/>
    <property type="match status" value="1"/>
</dbReference>
<sequence>MSDARFAARARAQALAGMAGVLFGWTPDGFWRATPAELDALATALAPDAAVPPADRDTLERLMEAFPDG</sequence>
<dbReference type="InterPro" id="IPR019056">
    <property type="entry name" value="Phage_TAC_6"/>
</dbReference>
<organism evidence="1 2">
    <name type="scientific">Sphingomonas baiyangensis</name>
    <dbReference type="NCBI Taxonomy" id="2572576"/>
    <lineage>
        <taxon>Bacteria</taxon>
        <taxon>Pseudomonadati</taxon>
        <taxon>Pseudomonadota</taxon>
        <taxon>Alphaproteobacteria</taxon>
        <taxon>Sphingomonadales</taxon>
        <taxon>Sphingomonadaceae</taxon>
        <taxon>Sphingomonas</taxon>
    </lineage>
</organism>
<evidence type="ECO:0000313" key="2">
    <source>
        <dbReference type="Proteomes" id="UP000309138"/>
    </source>
</evidence>
<comment type="caution">
    <text evidence="1">The sequence shown here is derived from an EMBL/GenBank/DDBJ whole genome shotgun (WGS) entry which is preliminary data.</text>
</comment>
<dbReference type="AlphaFoldDB" id="A0A4U1L5Y6"/>
<dbReference type="RefSeq" id="WP_136943591.1">
    <property type="nucleotide sequence ID" value="NZ_SWKR01000002.1"/>
</dbReference>
<gene>
    <name evidence="1" type="ORF">FBR43_13475</name>
</gene>
<name>A0A4U1L5Y6_9SPHN</name>
<accession>A0A4U1L5Y6</accession>
<dbReference type="Proteomes" id="UP000309138">
    <property type="component" value="Unassembled WGS sequence"/>
</dbReference>